<dbReference type="AlphaFoldDB" id="A0A6M4G5A1"/>
<dbReference type="PANTHER" id="PTHR43459:SF1">
    <property type="entry name" value="EG:BACN32G11.4 PROTEIN"/>
    <property type="match status" value="1"/>
</dbReference>
<dbReference type="EMBL" id="CP053021">
    <property type="protein sequence ID" value="QJR02321.1"/>
    <property type="molecule type" value="Genomic_DNA"/>
</dbReference>
<dbReference type="RefSeq" id="WP_169860817.1">
    <property type="nucleotide sequence ID" value="NZ_CP053021.1"/>
</dbReference>
<dbReference type="CDD" id="cd06558">
    <property type="entry name" value="crotonase-like"/>
    <property type="match status" value="1"/>
</dbReference>
<accession>A0A6M4G5A1</accession>
<proteinExistence type="inferred from homology"/>
<dbReference type="InterPro" id="IPR001753">
    <property type="entry name" value="Enoyl-CoA_hydra/iso"/>
</dbReference>
<evidence type="ECO:0000313" key="2">
    <source>
        <dbReference type="EMBL" id="QJR02321.1"/>
    </source>
</evidence>
<evidence type="ECO:0000256" key="1">
    <source>
        <dbReference type="ARBA" id="ARBA00005254"/>
    </source>
</evidence>
<reference evidence="2 3" key="1">
    <citation type="submission" date="2020-04" db="EMBL/GenBank/DDBJ databases">
        <title>The Whole Genome Analysis of High salt-tolerant Sphingobium yanoikuyae YC-XJ2 with Aryl organophosphorus flame retardants (aryl-OPFRs)-degrading capacity and characteristics of Related phosphotriesterase.</title>
        <authorList>
            <person name="Li X."/>
        </authorList>
    </citation>
    <scope>NUCLEOTIDE SEQUENCE [LARGE SCALE GENOMIC DNA]</scope>
    <source>
        <strain evidence="2 3">YC-XJ2</strain>
    </source>
</reference>
<dbReference type="SUPFAM" id="SSF52096">
    <property type="entry name" value="ClpP/crotonase"/>
    <property type="match status" value="1"/>
</dbReference>
<dbReference type="InterPro" id="IPR029045">
    <property type="entry name" value="ClpP/crotonase-like_dom_sf"/>
</dbReference>
<dbReference type="PANTHER" id="PTHR43459">
    <property type="entry name" value="ENOYL-COA HYDRATASE"/>
    <property type="match status" value="1"/>
</dbReference>
<dbReference type="Gene3D" id="1.10.12.10">
    <property type="entry name" value="Lyase 2-enoyl-coa Hydratase, Chain A, domain 2"/>
    <property type="match status" value="1"/>
</dbReference>
<dbReference type="Proteomes" id="UP000502611">
    <property type="component" value="Chromosome"/>
</dbReference>
<gene>
    <name evidence="2" type="ORF">HH800_09085</name>
</gene>
<organism evidence="2 3">
    <name type="scientific">Sphingobium yanoikuyae</name>
    <name type="common">Sphingomonas yanoikuyae</name>
    <dbReference type="NCBI Taxonomy" id="13690"/>
    <lineage>
        <taxon>Bacteria</taxon>
        <taxon>Pseudomonadati</taxon>
        <taxon>Pseudomonadota</taxon>
        <taxon>Alphaproteobacteria</taxon>
        <taxon>Sphingomonadales</taxon>
        <taxon>Sphingomonadaceae</taxon>
        <taxon>Sphingobium</taxon>
    </lineage>
</organism>
<dbReference type="InterPro" id="IPR014748">
    <property type="entry name" value="Enoyl-CoA_hydra_C"/>
</dbReference>
<dbReference type="Pfam" id="PF00378">
    <property type="entry name" value="ECH_1"/>
    <property type="match status" value="1"/>
</dbReference>
<protein>
    <submittedName>
        <fullName evidence="2">Enoyl-CoA hydratase</fullName>
    </submittedName>
</protein>
<comment type="similarity">
    <text evidence="1">Belongs to the enoyl-CoA hydratase/isomerase family.</text>
</comment>
<name>A0A6M4G5A1_SPHYA</name>
<sequence length="260" mass="26664">MTDLVTGTLEGGLATITLDRPEAGNAMSWELVDTFSAVVERLTATPAVRAFLIRGEGKNFCVGGDIRSFASESDPADFIGRLARRLHVGLALLAAHPAPLVIAAQGAAAGAGLSLVASGDIVLVGQSASFAMAYTGIGLTADGGATWLLPRLIGLRATQELAYLGRRLTAQEAVDLGLATRMVADEALADEATVVATRIAAGPTGAFGGVKRLLARSYEATLHDHLDAEAAAIAIAMAGADAQEGVAAFLERRKPAFRGA</sequence>
<dbReference type="Gene3D" id="3.90.226.10">
    <property type="entry name" value="2-enoyl-CoA Hydratase, Chain A, domain 1"/>
    <property type="match status" value="1"/>
</dbReference>
<evidence type="ECO:0000313" key="3">
    <source>
        <dbReference type="Proteomes" id="UP000502611"/>
    </source>
</evidence>
<dbReference type="GO" id="GO:0003824">
    <property type="term" value="F:catalytic activity"/>
    <property type="evidence" value="ECO:0007669"/>
    <property type="project" value="UniProtKB-ARBA"/>
</dbReference>